<dbReference type="RefSeq" id="WP_248825309.1">
    <property type="nucleotide sequence ID" value="NZ_JALKFT010000013.1"/>
</dbReference>
<dbReference type="GO" id="GO:0016787">
    <property type="term" value="F:hydrolase activity"/>
    <property type="evidence" value="ECO:0007669"/>
    <property type="project" value="UniProtKB-KW"/>
</dbReference>
<comment type="caution">
    <text evidence="5">The sequence shown here is derived from an EMBL/GenBank/DDBJ whole genome shotgun (WGS) entry which is preliminary data.</text>
</comment>
<feature type="chain" id="PRO_5045483978" evidence="3">
    <location>
        <begin position="34"/>
        <end position="264"/>
    </location>
</feature>
<accession>A0ABT0JZP2</accession>
<dbReference type="EC" id="3.4.21.-" evidence="5"/>
<evidence type="ECO:0000313" key="6">
    <source>
        <dbReference type="Proteomes" id="UP001201873"/>
    </source>
</evidence>
<dbReference type="Pfam" id="PF00089">
    <property type="entry name" value="Trypsin"/>
    <property type="match status" value="1"/>
</dbReference>
<dbReference type="PROSITE" id="PS00134">
    <property type="entry name" value="TRYPSIN_HIS"/>
    <property type="match status" value="1"/>
</dbReference>
<dbReference type="SUPFAM" id="SSF50494">
    <property type="entry name" value="Trypsin-like serine proteases"/>
    <property type="match status" value="1"/>
</dbReference>
<organism evidence="5 6">
    <name type="scientific">Frankia umida</name>
    <dbReference type="NCBI Taxonomy" id="573489"/>
    <lineage>
        <taxon>Bacteria</taxon>
        <taxon>Bacillati</taxon>
        <taxon>Actinomycetota</taxon>
        <taxon>Actinomycetes</taxon>
        <taxon>Frankiales</taxon>
        <taxon>Frankiaceae</taxon>
        <taxon>Frankia</taxon>
    </lineage>
</organism>
<proteinExistence type="inferred from homology"/>
<keyword evidence="6" id="KW-1185">Reference proteome</keyword>
<dbReference type="EMBL" id="JALKFT010000013">
    <property type="protein sequence ID" value="MCK9877009.1"/>
    <property type="molecule type" value="Genomic_DNA"/>
</dbReference>
<keyword evidence="2" id="KW-1015">Disulfide bond</keyword>
<dbReference type="InterPro" id="IPR006311">
    <property type="entry name" value="TAT_signal"/>
</dbReference>
<dbReference type="InterPro" id="IPR001254">
    <property type="entry name" value="Trypsin_dom"/>
</dbReference>
<name>A0ABT0JZP2_9ACTN</name>
<dbReference type="PROSITE" id="PS50240">
    <property type="entry name" value="TRYPSIN_DOM"/>
    <property type="match status" value="1"/>
</dbReference>
<keyword evidence="5" id="KW-0378">Hydrolase</keyword>
<reference evidence="5 6" key="1">
    <citation type="submission" date="2022-04" db="EMBL/GenBank/DDBJ databases">
        <title>Genome diversity in the genus Frankia.</title>
        <authorList>
            <person name="Carlos-Shanley C."/>
            <person name="Hahn D."/>
        </authorList>
    </citation>
    <scope>NUCLEOTIDE SEQUENCE [LARGE SCALE GENOMIC DNA]</scope>
    <source>
        <strain evidence="5 6">Ag45/Mut15</strain>
    </source>
</reference>
<dbReference type="InterPro" id="IPR009003">
    <property type="entry name" value="Peptidase_S1_PA"/>
</dbReference>
<gene>
    <name evidence="5" type="ORF">MXD59_14715</name>
</gene>
<comment type="similarity">
    <text evidence="1">Belongs to the peptidase S1 family.</text>
</comment>
<evidence type="ECO:0000259" key="4">
    <source>
        <dbReference type="PROSITE" id="PS50240"/>
    </source>
</evidence>
<dbReference type="Gene3D" id="2.40.10.10">
    <property type="entry name" value="Trypsin-like serine proteases"/>
    <property type="match status" value="1"/>
</dbReference>
<evidence type="ECO:0000256" key="2">
    <source>
        <dbReference type="ARBA" id="ARBA00023157"/>
    </source>
</evidence>
<feature type="domain" description="Peptidase S1" evidence="4">
    <location>
        <begin position="23"/>
        <end position="261"/>
    </location>
</feature>
<sequence length="264" mass="26933">MTCVLARRRTMRGAGLAAAAALLVAGTATSAYAVADGITAQPGQYGYAARLTMTDIPNPDGSHHDSACSAALIAPSWLITAGHCFHDVDHQPVSGPVPYPTAATIGRVDADGPGPGGHDVAVVAAVQSPGHDIALAYLAEPVDDITPLALDPAAPHLGDVLRIVGWGALRGDHPVALTRLQSGQVQISGLADSTVAVRGRAPRWTTGACPFDSGAPYVRESDTGGPVLVAVESGGPSCPHPFDETASRIDVVHSWIQSTIAAPE</sequence>
<dbReference type="InterPro" id="IPR018114">
    <property type="entry name" value="TRYPSIN_HIS"/>
</dbReference>
<evidence type="ECO:0000256" key="1">
    <source>
        <dbReference type="ARBA" id="ARBA00007664"/>
    </source>
</evidence>
<evidence type="ECO:0000256" key="3">
    <source>
        <dbReference type="SAM" id="SignalP"/>
    </source>
</evidence>
<keyword evidence="3" id="KW-0732">Signal</keyword>
<dbReference type="InterPro" id="IPR001314">
    <property type="entry name" value="Peptidase_S1A"/>
</dbReference>
<dbReference type="PANTHER" id="PTHR24276:SF98">
    <property type="entry name" value="FI18310P1-RELATED"/>
    <property type="match status" value="1"/>
</dbReference>
<dbReference type="InterPro" id="IPR043504">
    <property type="entry name" value="Peptidase_S1_PA_chymotrypsin"/>
</dbReference>
<dbReference type="SMART" id="SM00020">
    <property type="entry name" value="Tryp_SPc"/>
    <property type="match status" value="1"/>
</dbReference>
<evidence type="ECO:0000313" key="5">
    <source>
        <dbReference type="EMBL" id="MCK9877009.1"/>
    </source>
</evidence>
<protein>
    <submittedName>
        <fullName evidence="5">Trypsin-like serine protease</fullName>
        <ecNumber evidence="5">3.4.21.-</ecNumber>
    </submittedName>
</protein>
<dbReference type="PRINTS" id="PR00722">
    <property type="entry name" value="CHYMOTRYPSIN"/>
</dbReference>
<dbReference type="Proteomes" id="UP001201873">
    <property type="component" value="Unassembled WGS sequence"/>
</dbReference>
<feature type="signal peptide" evidence="3">
    <location>
        <begin position="1"/>
        <end position="33"/>
    </location>
</feature>
<dbReference type="PANTHER" id="PTHR24276">
    <property type="entry name" value="POLYSERASE-RELATED"/>
    <property type="match status" value="1"/>
</dbReference>
<dbReference type="InterPro" id="IPR050430">
    <property type="entry name" value="Peptidase_S1"/>
</dbReference>
<dbReference type="PROSITE" id="PS51318">
    <property type="entry name" value="TAT"/>
    <property type="match status" value="1"/>
</dbReference>